<dbReference type="SUPFAM" id="SSF50129">
    <property type="entry name" value="GroES-like"/>
    <property type="match status" value="1"/>
</dbReference>
<evidence type="ECO:0000256" key="2">
    <source>
        <dbReference type="ARBA" id="ARBA00008072"/>
    </source>
</evidence>
<keyword evidence="3" id="KW-0479">Metal-binding</keyword>
<keyword evidence="5" id="KW-0560">Oxidoreductase</keyword>
<dbReference type="PANTHER" id="PTHR43161:SF23">
    <property type="entry name" value="(R,R)-BUTANEDIOL DEHYDROGENASE-RELATED"/>
    <property type="match status" value="1"/>
</dbReference>
<dbReference type="SMART" id="SM00829">
    <property type="entry name" value="PKS_ER"/>
    <property type="match status" value="1"/>
</dbReference>
<dbReference type="STRING" id="1149755.A0A2J6RG61"/>
<dbReference type="OrthoDB" id="3941538at2759"/>
<dbReference type="Pfam" id="PF08240">
    <property type="entry name" value="ADH_N"/>
    <property type="match status" value="1"/>
</dbReference>
<dbReference type="InterPro" id="IPR036291">
    <property type="entry name" value="NAD(P)-bd_dom_sf"/>
</dbReference>
<evidence type="ECO:0000259" key="6">
    <source>
        <dbReference type="SMART" id="SM00829"/>
    </source>
</evidence>
<proteinExistence type="inferred from homology"/>
<organism evidence="7 8">
    <name type="scientific">Hyaloscypha variabilis (strain UAMH 11265 / GT02V1 / F)</name>
    <name type="common">Meliniomyces variabilis</name>
    <dbReference type="NCBI Taxonomy" id="1149755"/>
    <lineage>
        <taxon>Eukaryota</taxon>
        <taxon>Fungi</taxon>
        <taxon>Dikarya</taxon>
        <taxon>Ascomycota</taxon>
        <taxon>Pezizomycotina</taxon>
        <taxon>Leotiomycetes</taxon>
        <taxon>Helotiales</taxon>
        <taxon>Hyaloscyphaceae</taxon>
        <taxon>Hyaloscypha</taxon>
        <taxon>Hyaloscypha variabilis</taxon>
    </lineage>
</organism>
<dbReference type="Pfam" id="PF00107">
    <property type="entry name" value="ADH_zinc_N"/>
    <property type="match status" value="1"/>
</dbReference>
<comment type="cofactor">
    <cofactor evidence="1">
        <name>Zn(2+)</name>
        <dbReference type="ChEBI" id="CHEBI:29105"/>
    </cofactor>
</comment>
<dbReference type="InterPro" id="IPR013149">
    <property type="entry name" value="ADH-like_C"/>
</dbReference>
<evidence type="ECO:0000313" key="8">
    <source>
        <dbReference type="Proteomes" id="UP000235786"/>
    </source>
</evidence>
<feature type="domain" description="Enoyl reductase (ER)" evidence="6">
    <location>
        <begin position="19"/>
        <end position="378"/>
    </location>
</feature>
<dbReference type="SUPFAM" id="SSF51735">
    <property type="entry name" value="NAD(P)-binding Rossmann-fold domains"/>
    <property type="match status" value="1"/>
</dbReference>
<dbReference type="Proteomes" id="UP000235786">
    <property type="component" value="Unassembled WGS sequence"/>
</dbReference>
<accession>A0A2J6RG61</accession>
<keyword evidence="4" id="KW-0862">Zinc</keyword>
<name>A0A2J6RG61_HYAVF</name>
<dbReference type="InterPro" id="IPR020843">
    <property type="entry name" value="ER"/>
</dbReference>
<evidence type="ECO:0000256" key="5">
    <source>
        <dbReference type="ARBA" id="ARBA00023002"/>
    </source>
</evidence>
<evidence type="ECO:0000256" key="1">
    <source>
        <dbReference type="ARBA" id="ARBA00001947"/>
    </source>
</evidence>
<dbReference type="AlphaFoldDB" id="A0A2J6RG61"/>
<dbReference type="InterPro" id="IPR013154">
    <property type="entry name" value="ADH-like_N"/>
</dbReference>
<dbReference type="GO" id="GO:0034079">
    <property type="term" value="P:butanediol biosynthetic process"/>
    <property type="evidence" value="ECO:0007669"/>
    <property type="project" value="TreeGrafter"/>
</dbReference>
<evidence type="ECO:0000313" key="7">
    <source>
        <dbReference type="EMBL" id="PMD37506.1"/>
    </source>
</evidence>
<dbReference type="Gene3D" id="3.90.180.10">
    <property type="entry name" value="Medium-chain alcohol dehydrogenases, catalytic domain"/>
    <property type="match status" value="1"/>
</dbReference>
<dbReference type="GO" id="GO:0046872">
    <property type="term" value="F:metal ion binding"/>
    <property type="evidence" value="ECO:0007669"/>
    <property type="project" value="UniProtKB-KW"/>
</dbReference>
<dbReference type="Gene3D" id="3.40.50.720">
    <property type="entry name" value="NAD(P)-binding Rossmann-like Domain"/>
    <property type="match status" value="1"/>
</dbReference>
<dbReference type="GO" id="GO:0005737">
    <property type="term" value="C:cytoplasm"/>
    <property type="evidence" value="ECO:0007669"/>
    <property type="project" value="TreeGrafter"/>
</dbReference>
<dbReference type="GO" id="GO:0000721">
    <property type="term" value="F:(R,R)-butanediol dehydrogenase activity"/>
    <property type="evidence" value="ECO:0007669"/>
    <property type="project" value="TreeGrafter"/>
</dbReference>
<dbReference type="EMBL" id="KZ613949">
    <property type="protein sequence ID" value="PMD37506.1"/>
    <property type="molecule type" value="Genomic_DNA"/>
</dbReference>
<dbReference type="PANTHER" id="PTHR43161">
    <property type="entry name" value="SORBITOL DEHYDROGENASE"/>
    <property type="match status" value="1"/>
</dbReference>
<protein>
    <submittedName>
        <fullName evidence="7">Alcohol dehydrogenase</fullName>
    </submittedName>
</protein>
<sequence>MAVDASPVSTNLKALRLHGRKNIKLDDVIPQNCGHDEVRLQIAFCGICGTDIHEYLGGPIFAPQPGTKNKVTGIELPVTLGHEFSATVIEAGQNVKSLTKGQRVIVNPAMDERHLGMTPCSPCKTGCYNICKRSVTYGLSAEGGGFCEQSVVKAASCIPLPDSVSLKVGALSEPLAVAWHCIRVSGFKEGQTALILGAGPIGLAILCLLKVWGASKTIISEVTDARIEQAKIFGADSVVNPLEQISGTRDDEVTDPVVAACRDLTGGDGVDVAFDATGMQSTLDAAIAATKARGTIFNVAIHEKPLLLNLNLLAQQEKSIKAGIAYTNEDFHDVLKVLAEGKIPAEQLITSVVPLSDVLNGGFMELINNKSKHVKILIQP</sequence>
<keyword evidence="8" id="KW-1185">Reference proteome</keyword>
<comment type="similarity">
    <text evidence="2">Belongs to the zinc-containing alcohol dehydrogenase family.</text>
</comment>
<reference evidence="7 8" key="1">
    <citation type="submission" date="2016-04" db="EMBL/GenBank/DDBJ databases">
        <title>A degradative enzymes factory behind the ericoid mycorrhizal symbiosis.</title>
        <authorList>
            <consortium name="DOE Joint Genome Institute"/>
            <person name="Martino E."/>
            <person name="Morin E."/>
            <person name="Grelet G."/>
            <person name="Kuo A."/>
            <person name="Kohler A."/>
            <person name="Daghino S."/>
            <person name="Barry K."/>
            <person name="Choi C."/>
            <person name="Cichocki N."/>
            <person name="Clum A."/>
            <person name="Copeland A."/>
            <person name="Hainaut M."/>
            <person name="Haridas S."/>
            <person name="Labutti K."/>
            <person name="Lindquist E."/>
            <person name="Lipzen A."/>
            <person name="Khouja H.-R."/>
            <person name="Murat C."/>
            <person name="Ohm R."/>
            <person name="Olson A."/>
            <person name="Spatafora J."/>
            <person name="Veneault-Fourrey C."/>
            <person name="Henrissat B."/>
            <person name="Grigoriev I."/>
            <person name="Martin F."/>
            <person name="Perotto S."/>
        </authorList>
    </citation>
    <scope>NUCLEOTIDE SEQUENCE [LARGE SCALE GENOMIC DNA]</scope>
    <source>
        <strain evidence="7 8">F</strain>
    </source>
</reference>
<evidence type="ECO:0000256" key="4">
    <source>
        <dbReference type="ARBA" id="ARBA00022833"/>
    </source>
</evidence>
<evidence type="ECO:0000256" key="3">
    <source>
        <dbReference type="ARBA" id="ARBA00022723"/>
    </source>
</evidence>
<dbReference type="InterPro" id="IPR011032">
    <property type="entry name" value="GroES-like_sf"/>
</dbReference>
<dbReference type="CDD" id="cd08233">
    <property type="entry name" value="butanediol_DH_like"/>
    <property type="match status" value="1"/>
</dbReference>
<gene>
    <name evidence="7" type="ORF">L207DRAFT_555920</name>
</gene>